<keyword evidence="7" id="KW-1185">Reference proteome</keyword>
<evidence type="ECO:0008006" key="8">
    <source>
        <dbReference type="Google" id="ProtNLM"/>
    </source>
</evidence>
<evidence type="ECO:0000256" key="4">
    <source>
        <dbReference type="ARBA" id="ARBA00023136"/>
    </source>
</evidence>
<dbReference type="Pfam" id="PF03619">
    <property type="entry name" value="Solute_trans_a"/>
    <property type="match status" value="1"/>
</dbReference>
<proteinExistence type="predicted"/>
<name>A0A699ZVR6_HAELA</name>
<feature type="non-terminal residue" evidence="6">
    <location>
        <position position="1"/>
    </location>
</feature>
<organism evidence="6 7">
    <name type="scientific">Haematococcus lacustris</name>
    <name type="common">Green alga</name>
    <name type="synonym">Haematococcus pluvialis</name>
    <dbReference type="NCBI Taxonomy" id="44745"/>
    <lineage>
        <taxon>Eukaryota</taxon>
        <taxon>Viridiplantae</taxon>
        <taxon>Chlorophyta</taxon>
        <taxon>core chlorophytes</taxon>
        <taxon>Chlorophyceae</taxon>
        <taxon>CS clade</taxon>
        <taxon>Chlamydomonadales</taxon>
        <taxon>Haematococcaceae</taxon>
        <taxon>Haematococcus</taxon>
    </lineage>
</organism>
<dbReference type="Proteomes" id="UP000485058">
    <property type="component" value="Unassembled WGS sequence"/>
</dbReference>
<sequence length="97" mass="10683">WALYCLAQLYWVCHKELAPIRPLSKFLCIKAVVFLTFWQGVLLAILVSGGVITDESWSTYDQLGVASGIQDFLICIEMFVAALAHAYAFPPKASDAG</sequence>
<dbReference type="PANTHER" id="PTHR23423">
    <property type="entry name" value="ORGANIC SOLUTE TRANSPORTER-RELATED"/>
    <property type="match status" value="1"/>
</dbReference>
<dbReference type="AlphaFoldDB" id="A0A699ZVR6"/>
<evidence type="ECO:0000256" key="5">
    <source>
        <dbReference type="SAM" id="Phobius"/>
    </source>
</evidence>
<comment type="subcellular location">
    <subcellularLocation>
        <location evidence="1">Membrane</location>
        <topology evidence="1">Multi-pass membrane protein</topology>
    </subcellularLocation>
</comment>
<comment type="caution">
    <text evidence="6">The sequence shown here is derived from an EMBL/GenBank/DDBJ whole genome shotgun (WGS) entry which is preliminary data.</text>
</comment>
<feature type="transmembrane region" description="Helical" evidence="5">
    <location>
        <begin position="27"/>
        <end position="49"/>
    </location>
</feature>
<keyword evidence="3 5" id="KW-1133">Transmembrane helix</keyword>
<evidence type="ECO:0000256" key="3">
    <source>
        <dbReference type="ARBA" id="ARBA00022989"/>
    </source>
</evidence>
<keyword evidence="2 5" id="KW-0812">Transmembrane</keyword>
<feature type="transmembrane region" description="Helical" evidence="5">
    <location>
        <begin position="69"/>
        <end position="89"/>
    </location>
</feature>
<reference evidence="6 7" key="1">
    <citation type="submission" date="2020-02" db="EMBL/GenBank/DDBJ databases">
        <title>Draft genome sequence of Haematococcus lacustris strain NIES-144.</title>
        <authorList>
            <person name="Morimoto D."/>
            <person name="Nakagawa S."/>
            <person name="Yoshida T."/>
            <person name="Sawayama S."/>
        </authorList>
    </citation>
    <scope>NUCLEOTIDE SEQUENCE [LARGE SCALE GENOMIC DNA]</scope>
    <source>
        <strain evidence="6 7">NIES-144</strain>
    </source>
</reference>
<evidence type="ECO:0000313" key="6">
    <source>
        <dbReference type="EMBL" id="GFH23709.1"/>
    </source>
</evidence>
<dbReference type="InterPro" id="IPR005178">
    <property type="entry name" value="Ostalpha/TMEM184C"/>
</dbReference>
<evidence type="ECO:0000256" key="2">
    <source>
        <dbReference type="ARBA" id="ARBA00022692"/>
    </source>
</evidence>
<evidence type="ECO:0000313" key="7">
    <source>
        <dbReference type="Proteomes" id="UP000485058"/>
    </source>
</evidence>
<feature type="non-terminal residue" evidence="6">
    <location>
        <position position="97"/>
    </location>
</feature>
<keyword evidence="4 5" id="KW-0472">Membrane</keyword>
<accession>A0A699ZVR6</accession>
<evidence type="ECO:0000256" key="1">
    <source>
        <dbReference type="ARBA" id="ARBA00004141"/>
    </source>
</evidence>
<dbReference type="EMBL" id="BLLF01002341">
    <property type="protein sequence ID" value="GFH23709.1"/>
    <property type="molecule type" value="Genomic_DNA"/>
</dbReference>
<gene>
    <name evidence="6" type="ORF">HaLaN_21364</name>
</gene>
<dbReference type="GO" id="GO:0016020">
    <property type="term" value="C:membrane"/>
    <property type="evidence" value="ECO:0007669"/>
    <property type="project" value="UniProtKB-SubCell"/>
</dbReference>
<protein>
    <recommendedName>
        <fullName evidence="8">Transmembrane protein 184C</fullName>
    </recommendedName>
</protein>